<evidence type="ECO:0000259" key="8">
    <source>
        <dbReference type="PROSITE" id="PS50850"/>
    </source>
</evidence>
<feature type="transmembrane region" description="Helical" evidence="7">
    <location>
        <begin position="285"/>
        <end position="304"/>
    </location>
</feature>
<feature type="transmembrane region" description="Helical" evidence="7">
    <location>
        <begin position="81"/>
        <end position="100"/>
    </location>
</feature>
<evidence type="ECO:0000256" key="7">
    <source>
        <dbReference type="SAM" id="Phobius"/>
    </source>
</evidence>
<evidence type="ECO:0000256" key="3">
    <source>
        <dbReference type="ARBA" id="ARBA00022475"/>
    </source>
</evidence>
<feature type="transmembrane region" description="Helical" evidence="7">
    <location>
        <begin position="347"/>
        <end position="365"/>
    </location>
</feature>
<keyword evidence="10" id="KW-1185">Reference proteome</keyword>
<feature type="transmembrane region" description="Helical" evidence="7">
    <location>
        <begin position="21"/>
        <end position="44"/>
    </location>
</feature>
<name>A0A5J5IJZ8_9BACT</name>
<dbReference type="GO" id="GO:0022857">
    <property type="term" value="F:transmembrane transporter activity"/>
    <property type="evidence" value="ECO:0007669"/>
    <property type="project" value="InterPro"/>
</dbReference>
<feature type="transmembrane region" description="Helical" evidence="7">
    <location>
        <begin position="377"/>
        <end position="393"/>
    </location>
</feature>
<keyword evidence="3" id="KW-1003">Cell membrane</keyword>
<feature type="transmembrane region" description="Helical" evidence="7">
    <location>
        <begin position="310"/>
        <end position="335"/>
    </location>
</feature>
<feature type="domain" description="Major facilitator superfamily (MFS) profile" evidence="8">
    <location>
        <begin position="19"/>
        <end position="401"/>
    </location>
</feature>
<evidence type="ECO:0000256" key="1">
    <source>
        <dbReference type="ARBA" id="ARBA00004651"/>
    </source>
</evidence>
<dbReference type="Proteomes" id="UP000326903">
    <property type="component" value="Unassembled WGS sequence"/>
</dbReference>
<keyword evidence="5 7" id="KW-1133">Transmembrane helix</keyword>
<dbReference type="PANTHER" id="PTHR23517">
    <property type="entry name" value="RESISTANCE PROTEIN MDTM, PUTATIVE-RELATED-RELATED"/>
    <property type="match status" value="1"/>
</dbReference>
<reference evidence="9 10" key="1">
    <citation type="submission" date="2019-09" db="EMBL/GenBank/DDBJ databases">
        <title>Draft genome sequence of Ginsengibacter sp. BR5-29.</title>
        <authorList>
            <person name="Im W.-T."/>
        </authorList>
    </citation>
    <scope>NUCLEOTIDE SEQUENCE [LARGE SCALE GENOMIC DNA]</scope>
    <source>
        <strain evidence="9 10">BR5-29</strain>
    </source>
</reference>
<keyword evidence="4 7" id="KW-0812">Transmembrane</keyword>
<feature type="transmembrane region" description="Helical" evidence="7">
    <location>
        <begin position="220"/>
        <end position="245"/>
    </location>
</feature>
<dbReference type="InterPro" id="IPR036259">
    <property type="entry name" value="MFS_trans_sf"/>
</dbReference>
<feature type="transmembrane region" description="Helical" evidence="7">
    <location>
        <begin position="106"/>
        <end position="123"/>
    </location>
</feature>
<dbReference type="AlphaFoldDB" id="A0A5J5IJZ8"/>
<dbReference type="GO" id="GO:0005886">
    <property type="term" value="C:plasma membrane"/>
    <property type="evidence" value="ECO:0007669"/>
    <property type="project" value="UniProtKB-SubCell"/>
</dbReference>
<evidence type="ECO:0000256" key="6">
    <source>
        <dbReference type="ARBA" id="ARBA00023136"/>
    </source>
</evidence>
<dbReference type="SUPFAM" id="SSF103473">
    <property type="entry name" value="MFS general substrate transporter"/>
    <property type="match status" value="1"/>
</dbReference>
<feature type="transmembrane region" description="Helical" evidence="7">
    <location>
        <begin position="172"/>
        <end position="192"/>
    </location>
</feature>
<feature type="transmembrane region" description="Helical" evidence="7">
    <location>
        <begin position="144"/>
        <end position="166"/>
    </location>
</feature>
<evidence type="ECO:0000256" key="5">
    <source>
        <dbReference type="ARBA" id="ARBA00022989"/>
    </source>
</evidence>
<keyword evidence="6 7" id="KW-0472">Membrane</keyword>
<dbReference type="RefSeq" id="WP_150412956.1">
    <property type="nucleotide sequence ID" value="NZ_VYQF01000001.1"/>
</dbReference>
<dbReference type="InterPro" id="IPR050171">
    <property type="entry name" value="MFS_Transporters"/>
</dbReference>
<feature type="transmembrane region" description="Helical" evidence="7">
    <location>
        <begin position="251"/>
        <end position="273"/>
    </location>
</feature>
<dbReference type="EMBL" id="VYQF01000001">
    <property type="protein sequence ID" value="KAA9040868.1"/>
    <property type="molecule type" value="Genomic_DNA"/>
</dbReference>
<keyword evidence="2" id="KW-0813">Transport</keyword>
<dbReference type="InterPro" id="IPR020846">
    <property type="entry name" value="MFS_dom"/>
</dbReference>
<dbReference type="InterPro" id="IPR011701">
    <property type="entry name" value="MFS"/>
</dbReference>
<dbReference type="PANTHER" id="PTHR23517:SF2">
    <property type="entry name" value="MULTIDRUG RESISTANCE PROTEIN MDTH"/>
    <property type="match status" value="1"/>
</dbReference>
<evidence type="ECO:0000313" key="9">
    <source>
        <dbReference type="EMBL" id="KAA9040868.1"/>
    </source>
</evidence>
<evidence type="ECO:0000256" key="2">
    <source>
        <dbReference type="ARBA" id="ARBA00022448"/>
    </source>
</evidence>
<sequence>MIGKAISLYKKAYGGLSPGTWWLSLVMVVNRSGTMVIPFMTMYLTQHYGVTIGKAGFVMSLFGLGAIVGSLSGGKLVDSVGYYYVQLFALILGGTMFIILGQMHSYIGICICTFILAILNESFRPANTVAIAHYSKDQNRTRSYSLNRLAINFGWAIGGAMGGIIASFNYNLLFWVDGITNLLAACLLYITLSPKRNPATEIKSREKEVIRASAYRDRTYLTFVFLVFLFALCFFQLFTTIPVFFKENFHLSVLFIGMIMAFNGLIIAVFEMITIFSLEGKRSSLHYISAGVLLISLAFLLLNLPGSNFGMIALLSMVILTFGEILAMPFMNAYWIGRSVQNNRGQYAALYSVAWACAQTVGPYAGALVAEHAGYKMLWYIIGFIGFLLAIFYRRLQPEVVLPV</sequence>
<dbReference type="Gene3D" id="1.20.1250.20">
    <property type="entry name" value="MFS general substrate transporter like domains"/>
    <property type="match status" value="1"/>
</dbReference>
<dbReference type="Pfam" id="PF07690">
    <property type="entry name" value="MFS_1"/>
    <property type="match status" value="1"/>
</dbReference>
<accession>A0A5J5IJZ8</accession>
<proteinExistence type="predicted"/>
<organism evidence="9 10">
    <name type="scientific">Ginsengibacter hankyongi</name>
    <dbReference type="NCBI Taxonomy" id="2607284"/>
    <lineage>
        <taxon>Bacteria</taxon>
        <taxon>Pseudomonadati</taxon>
        <taxon>Bacteroidota</taxon>
        <taxon>Chitinophagia</taxon>
        <taxon>Chitinophagales</taxon>
        <taxon>Chitinophagaceae</taxon>
        <taxon>Ginsengibacter</taxon>
    </lineage>
</organism>
<comment type="subcellular location">
    <subcellularLocation>
        <location evidence="1">Cell membrane</location>
        <topology evidence="1">Multi-pass membrane protein</topology>
    </subcellularLocation>
</comment>
<dbReference type="PROSITE" id="PS50850">
    <property type="entry name" value="MFS"/>
    <property type="match status" value="1"/>
</dbReference>
<comment type="caution">
    <text evidence="9">The sequence shown here is derived from an EMBL/GenBank/DDBJ whole genome shotgun (WGS) entry which is preliminary data.</text>
</comment>
<gene>
    <name evidence="9" type="ORF">FW778_02170</name>
</gene>
<evidence type="ECO:0000256" key="4">
    <source>
        <dbReference type="ARBA" id="ARBA00022692"/>
    </source>
</evidence>
<evidence type="ECO:0000313" key="10">
    <source>
        <dbReference type="Proteomes" id="UP000326903"/>
    </source>
</evidence>
<protein>
    <submittedName>
        <fullName evidence="9">MFS transporter</fullName>
    </submittedName>
</protein>
<feature type="transmembrane region" description="Helical" evidence="7">
    <location>
        <begin position="50"/>
        <end position="69"/>
    </location>
</feature>